<reference evidence="2" key="2">
    <citation type="submission" date="2007-03" db="EMBL/GenBank/DDBJ databases">
        <authorList>
            <consortium name="The International Medicago Genome Annotation Group"/>
        </authorList>
    </citation>
    <scope>NUCLEOTIDE SEQUENCE</scope>
</reference>
<organism evidence="2">
    <name type="scientific">Medicago truncatula</name>
    <name type="common">Barrel medic</name>
    <name type="synonym">Medicago tribuloides</name>
    <dbReference type="NCBI Taxonomy" id="3880"/>
    <lineage>
        <taxon>Eukaryota</taxon>
        <taxon>Viridiplantae</taxon>
        <taxon>Streptophyta</taxon>
        <taxon>Embryophyta</taxon>
        <taxon>Tracheophyta</taxon>
        <taxon>Spermatophyta</taxon>
        <taxon>Magnoliopsida</taxon>
        <taxon>eudicotyledons</taxon>
        <taxon>Gunneridae</taxon>
        <taxon>Pentapetalae</taxon>
        <taxon>rosids</taxon>
        <taxon>fabids</taxon>
        <taxon>Fabales</taxon>
        <taxon>Fabaceae</taxon>
        <taxon>Papilionoideae</taxon>
        <taxon>50 kb inversion clade</taxon>
        <taxon>NPAAA clade</taxon>
        <taxon>Hologalegina</taxon>
        <taxon>IRL clade</taxon>
        <taxon>Trifolieae</taxon>
        <taxon>Medicago</taxon>
    </lineage>
</organism>
<evidence type="ECO:0000256" key="1">
    <source>
        <dbReference type="SAM" id="MobiDB-lite"/>
    </source>
</evidence>
<feature type="compositionally biased region" description="Basic residues" evidence="1">
    <location>
        <begin position="40"/>
        <end position="49"/>
    </location>
</feature>
<reference evidence="2" key="1">
    <citation type="submission" date="2006-03" db="EMBL/GenBank/DDBJ databases">
        <authorList>
            <person name="Town C.D."/>
        </authorList>
    </citation>
    <scope>NUCLEOTIDE SEQUENCE</scope>
</reference>
<name>A2Q699_MEDTR</name>
<protein>
    <submittedName>
        <fullName evidence="2">Uncharacterized protein</fullName>
    </submittedName>
</protein>
<feature type="region of interest" description="Disordered" evidence="1">
    <location>
        <begin position="14"/>
        <end position="49"/>
    </location>
</feature>
<gene>
    <name evidence="2" type="ORF">MtrDRAFT_AC174465g6v2</name>
</gene>
<sequence>MTWYKISRKVNQESTLESEEELHSEDPRLCGSNFEGHQTLKNRRLSRTR</sequence>
<dbReference type="EMBL" id="AC174465">
    <property type="protein sequence ID" value="ABN09119.1"/>
    <property type="molecule type" value="Genomic_DNA"/>
</dbReference>
<accession>A2Q699</accession>
<evidence type="ECO:0000313" key="2">
    <source>
        <dbReference type="EMBL" id="ABN09119.1"/>
    </source>
</evidence>
<proteinExistence type="predicted"/>
<dbReference type="AlphaFoldDB" id="A2Q699"/>